<dbReference type="RefSeq" id="XP_033683305.1">
    <property type="nucleotide sequence ID" value="XM_033833425.1"/>
</dbReference>
<feature type="compositionally biased region" description="Basic and acidic residues" evidence="2">
    <location>
        <begin position="1"/>
        <end position="18"/>
    </location>
</feature>
<organism evidence="4 5">
    <name type="scientific">Trematosphaeria pertusa</name>
    <dbReference type="NCBI Taxonomy" id="390896"/>
    <lineage>
        <taxon>Eukaryota</taxon>
        <taxon>Fungi</taxon>
        <taxon>Dikarya</taxon>
        <taxon>Ascomycota</taxon>
        <taxon>Pezizomycotina</taxon>
        <taxon>Dothideomycetes</taxon>
        <taxon>Pleosporomycetidae</taxon>
        <taxon>Pleosporales</taxon>
        <taxon>Massarineae</taxon>
        <taxon>Trematosphaeriaceae</taxon>
        <taxon>Trematosphaeria</taxon>
    </lineage>
</organism>
<feature type="compositionally biased region" description="Low complexity" evidence="2">
    <location>
        <begin position="130"/>
        <end position="143"/>
    </location>
</feature>
<dbReference type="GO" id="GO:0008270">
    <property type="term" value="F:zinc ion binding"/>
    <property type="evidence" value="ECO:0007669"/>
    <property type="project" value="UniProtKB-KW"/>
</dbReference>
<evidence type="ECO:0000313" key="4">
    <source>
        <dbReference type="EMBL" id="KAF2248301.1"/>
    </source>
</evidence>
<dbReference type="EMBL" id="ML987196">
    <property type="protein sequence ID" value="KAF2248301.1"/>
    <property type="molecule type" value="Genomic_DNA"/>
</dbReference>
<feature type="region of interest" description="Disordered" evidence="2">
    <location>
        <begin position="66"/>
        <end position="161"/>
    </location>
</feature>
<dbReference type="Proteomes" id="UP000800094">
    <property type="component" value="Unassembled WGS sequence"/>
</dbReference>
<feature type="zinc finger region" description="C3H1-type" evidence="1">
    <location>
        <begin position="172"/>
        <end position="200"/>
    </location>
</feature>
<feature type="region of interest" description="Disordered" evidence="2">
    <location>
        <begin position="1"/>
        <end position="39"/>
    </location>
</feature>
<evidence type="ECO:0000259" key="3">
    <source>
        <dbReference type="PROSITE" id="PS50103"/>
    </source>
</evidence>
<keyword evidence="5" id="KW-1185">Reference proteome</keyword>
<feature type="compositionally biased region" description="Acidic residues" evidence="2">
    <location>
        <begin position="78"/>
        <end position="90"/>
    </location>
</feature>
<dbReference type="PROSITE" id="PS50103">
    <property type="entry name" value="ZF_C3H1"/>
    <property type="match status" value="1"/>
</dbReference>
<protein>
    <recommendedName>
        <fullName evidence="3">C3H1-type domain-containing protein</fullName>
    </recommendedName>
</protein>
<keyword evidence="1" id="KW-0479">Metal-binding</keyword>
<name>A0A6A6ID32_9PLEO</name>
<evidence type="ECO:0000256" key="2">
    <source>
        <dbReference type="SAM" id="MobiDB-lite"/>
    </source>
</evidence>
<keyword evidence="1" id="KW-0862">Zinc</keyword>
<evidence type="ECO:0000313" key="5">
    <source>
        <dbReference type="Proteomes" id="UP000800094"/>
    </source>
</evidence>
<dbReference type="OrthoDB" id="1928519at2759"/>
<evidence type="ECO:0000256" key="1">
    <source>
        <dbReference type="PROSITE-ProRule" id="PRU00723"/>
    </source>
</evidence>
<dbReference type="Gene3D" id="4.10.1000.10">
    <property type="entry name" value="Zinc finger, CCCH-type"/>
    <property type="match status" value="1"/>
</dbReference>
<accession>A0A6A6ID32</accession>
<feature type="domain" description="C3H1-type" evidence="3">
    <location>
        <begin position="172"/>
        <end position="200"/>
    </location>
</feature>
<dbReference type="AlphaFoldDB" id="A0A6A6ID32"/>
<dbReference type="GeneID" id="54586755"/>
<proteinExistence type="predicted"/>
<gene>
    <name evidence="4" type="ORF">BU26DRAFT_565704</name>
</gene>
<sequence>MHKHARDESASTAEDRPSKYPKQSTTEVEAAEYIPDSTVSAEEWAAFDEWLMADIGDYIAEAEADAAAKAGPLSESALDGDEGAEVEAEEGMSSSEDMQVAGTSEEEQRTGGEEQPTNDNSDSKAVDAPTATSATQATAQSQQPKEEKQQPTTNNKAADASTNAIQAPQATTQSQKPCLWVNRPQGCRFGATCKFSHAHQGQTCPHILEGEYCPKPQQCCYKHTSTGSTPAQGQAQQPNNAALVSRPRTWTKNGKEGRGARKCY</sequence>
<reference evidence="4" key="1">
    <citation type="journal article" date="2020" name="Stud. Mycol.">
        <title>101 Dothideomycetes genomes: a test case for predicting lifestyles and emergence of pathogens.</title>
        <authorList>
            <person name="Haridas S."/>
            <person name="Albert R."/>
            <person name="Binder M."/>
            <person name="Bloem J."/>
            <person name="Labutti K."/>
            <person name="Salamov A."/>
            <person name="Andreopoulos B."/>
            <person name="Baker S."/>
            <person name="Barry K."/>
            <person name="Bills G."/>
            <person name="Bluhm B."/>
            <person name="Cannon C."/>
            <person name="Castanera R."/>
            <person name="Culley D."/>
            <person name="Daum C."/>
            <person name="Ezra D."/>
            <person name="Gonzalez J."/>
            <person name="Henrissat B."/>
            <person name="Kuo A."/>
            <person name="Liang C."/>
            <person name="Lipzen A."/>
            <person name="Lutzoni F."/>
            <person name="Magnuson J."/>
            <person name="Mondo S."/>
            <person name="Nolan M."/>
            <person name="Ohm R."/>
            <person name="Pangilinan J."/>
            <person name="Park H.-J."/>
            <person name="Ramirez L."/>
            <person name="Alfaro M."/>
            <person name="Sun H."/>
            <person name="Tritt A."/>
            <person name="Yoshinaga Y."/>
            <person name="Zwiers L.-H."/>
            <person name="Turgeon B."/>
            <person name="Goodwin S."/>
            <person name="Spatafora J."/>
            <person name="Crous P."/>
            <person name="Grigoriev I."/>
        </authorList>
    </citation>
    <scope>NUCLEOTIDE SEQUENCE</scope>
    <source>
        <strain evidence="4">CBS 122368</strain>
    </source>
</reference>
<keyword evidence="1" id="KW-0863">Zinc-finger</keyword>
<dbReference type="InterPro" id="IPR000571">
    <property type="entry name" value="Znf_CCCH"/>
</dbReference>